<evidence type="ECO:0000313" key="3">
    <source>
        <dbReference type="EMBL" id="CAJ1968101.1"/>
    </source>
</evidence>
<dbReference type="EMBL" id="CAKOGP040002362">
    <property type="protein sequence ID" value="CAJ1968101.1"/>
    <property type="molecule type" value="Genomic_DNA"/>
</dbReference>
<feature type="region of interest" description="Disordered" evidence="1">
    <location>
        <begin position="204"/>
        <end position="223"/>
    </location>
</feature>
<dbReference type="AlphaFoldDB" id="A0AAD2GB22"/>
<feature type="region of interest" description="Disordered" evidence="1">
    <location>
        <begin position="27"/>
        <end position="59"/>
    </location>
</feature>
<feature type="compositionally biased region" description="Acidic residues" evidence="1">
    <location>
        <begin position="119"/>
        <end position="129"/>
    </location>
</feature>
<accession>A0AAD2GB22</accession>
<keyword evidence="2" id="KW-0812">Transmembrane</keyword>
<sequence>MANRNASYVFGQDSIFDVQDDCNANDGIDSMLSRDQRRTTNHYYGQPPRSKAAPGKYHNNNFYNPNKYPILEQSNFHNHQISEADYLDQMVQSVERRGRYSTQDYDEEKQHSQLNSSYDNEDDEEETQDDGEFYLATANATRMIPVDGQNKLATNNGPNNVLAYILGGFGLCPPDEHGTKADAQVSHFETNFGNGGEVIGTTNHTTSSSGGGGGFNICAPDPKGLATDAQVQRFTATTEPEEPASVPGGVEVKRPLPKPQAKKTTLQQFRERKLKLRQKHPLQEEKKESSDLQDTAAFPFNTRQFSDAKKQEQQQQEPEEQLHHQLQLQEEEEELLQQLEEEQRKEQLEEDKKMDAVVDSGMDLCAIPGCPTSSPKRPPGNLALPPNASDFPEDPFEDKEQNLFDDGEEQSRLDQIRQKKRIIEHQVETEYSSQNRVQVDTIYAASSGVLQTAPMSLQNKAIVSFLLFLFVAAAVLVAVSFFWPDLMPNRGRRT</sequence>
<gene>
    <name evidence="3" type="ORF">CYCCA115_LOCUS23084</name>
</gene>
<feature type="transmembrane region" description="Helical" evidence="2">
    <location>
        <begin position="461"/>
        <end position="483"/>
    </location>
</feature>
<evidence type="ECO:0000313" key="4">
    <source>
        <dbReference type="Proteomes" id="UP001295423"/>
    </source>
</evidence>
<protein>
    <submittedName>
        <fullName evidence="3">Uncharacterized protein</fullName>
    </submittedName>
</protein>
<dbReference type="Proteomes" id="UP001295423">
    <property type="component" value="Unassembled WGS sequence"/>
</dbReference>
<organism evidence="3 4">
    <name type="scientific">Cylindrotheca closterium</name>
    <dbReference type="NCBI Taxonomy" id="2856"/>
    <lineage>
        <taxon>Eukaryota</taxon>
        <taxon>Sar</taxon>
        <taxon>Stramenopiles</taxon>
        <taxon>Ochrophyta</taxon>
        <taxon>Bacillariophyta</taxon>
        <taxon>Bacillariophyceae</taxon>
        <taxon>Bacillariophycidae</taxon>
        <taxon>Bacillariales</taxon>
        <taxon>Bacillariaceae</taxon>
        <taxon>Cylindrotheca</taxon>
    </lineage>
</organism>
<reference evidence="3" key="1">
    <citation type="submission" date="2023-08" db="EMBL/GenBank/DDBJ databases">
        <authorList>
            <person name="Audoor S."/>
            <person name="Bilcke G."/>
        </authorList>
    </citation>
    <scope>NUCLEOTIDE SEQUENCE</scope>
</reference>
<feature type="region of interest" description="Disordered" evidence="1">
    <location>
        <begin position="234"/>
        <end position="327"/>
    </location>
</feature>
<feature type="region of interest" description="Disordered" evidence="1">
    <location>
        <begin position="98"/>
        <end position="129"/>
    </location>
</feature>
<keyword evidence="4" id="KW-1185">Reference proteome</keyword>
<evidence type="ECO:0000256" key="1">
    <source>
        <dbReference type="SAM" id="MobiDB-lite"/>
    </source>
</evidence>
<proteinExistence type="predicted"/>
<comment type="caution">
    <text evidence="3">The sequence shown here is derived from an EMBL/GenBank/DDBJ whole genome shotgun (WGS) entry which is preliminary data.</text>
</comment>
<feature type="compositionally biased region" description="Basic and acidic residues" evidence="1">
    <location>
        <begin position="281"/>
        <end position="290"/>
    </location>
</feature>
<name>A0AAD2GB22_9STRA</name>
<keyword evidence="2" id="KW-1133">Transmembrane helix</keyword>
<keyword evidence="2" id="KW-0472">Membrane</keyword>
<evidence type="ECO:0000256" key="2">
    <source>
        <dbReference type="SAM" id="Phobius"/>
    </source>
</evidence>